<accession>A0A9E7JHM7</accession>
<protein>
    <submittedName>
        <fullName evidence="1">Uncharacterized protein</fullName>
    </submittedName>
</protein>
<name>A0A9E7JHM7_9LILI</name>
<gene>
    <name evidence="1" type="ORF">MUK42_23481</name>
</gene>
<dbReference type="Proteomes" id="UP001055439">
    <property type="component" value="Chromosome 10"/>
</dbReference>
<keyword evidence="2" id="KW-1185">Reference proteome</keyword>
<dbReference type="EMBL" id="CP097503">
    <property type="protein sequence ID" value="URD81465.1"/>
    <property type="molecule type" value="Genomic_DNA"/>
</dbReference>
<evidence type="ECO:0000313" key="1">
    <source>
        <dbReference type="EMBL" id="URD81465.1"/>
    </source>
</evidence>
<reference evidence="1" key="1">
    <citation type="submission" date="2022-05" db="EMBL/GenBank/DDBJ databases">
        <title>The Musa troglodytarum L. genome provides insights into the mechanism of non-climacteric behaviour and enrichment of carotenoids.</title>
        <authorList>
            <person name="Wang J."/>
        </authorList>
    </citation>
    <scope>NUCLEOTIDE SEQUENCE</scope>
    <source>
        <tissue evidence="1">Leaf</tissue>
    </source>
</reference>
<organism evidence="1 2">
    <name type="scientific">Musa troglodytarum</name>
    <name type="common">fe'i banana</name>
    <dbReference type="NCBI Taxonomy" id="320322"/>
    <lineage>
        <taxon>Eukaryota</taxon>
        <taxon>Viridiplantae</taxon>
        <taxon>Streptophyta</taxon>
        <taxon>Embryophyta</taxon>
        <taxon>Tracheophyta</taxon>
        <taxon>Spermatophyta</taxon>
        <taxon>Magnoliopsida</taxon>
        <taxon>Liliopsida</taxon>
        <taxon>Zingiberales</taxon>
        <taxon>Musaceae</taxon>
        <taxon>Musa</taxon>
    </lineage>
</organism>
<evidence type="ECO:0000313" key="2">
    <source>
        <dbReference type="Proteomes" id="UP001055439"/>
    </source>
</evidence>
<sequence>MSTTVLDRCCHVLHHGLSIQNSAANQNGDGKQANKSKFDLAARNLRSWKRQALSTTQSTHSPAPSTCALEMPTRGMAARDWSFLGCFSSHGVFEIGRLLASGKGSKCGAVPRGVLPLPCVNLAGGRERLLQP</sequence>
<dbReference type="AlphaFoldDB" id="A0A9E7JHM7"/>
<proteinExistence type="predicted"/>